<feature type="transmembrane region" description="Helical" evidence="5">
    <location>
        <begin position="94"/>
        <end position="111"/>
    </location>
</feature>
<evidence type="ECO:0000256" key="1">
    <source>
        <dbReference type="ARBA" id="ARBA00004141"/>
    </source>
</evidence>
<dbReference type="InterPro" id="IPR004299">
    <property type="entry name" value="MBOAT_fam"/>
</dbReference>
<reference evidence="6" key="2">
    <citation type="submission" date="2023-01" db="EMBL/GenBank/DDBJ databases">
        <authorList>
            <person name="Uljanovas D."/>
        </authorList>
    </citation>
    <scope>NUCLEOTIDE SEQUENCE</scope>
    <source>
        <strain evidence="6">S41</strain>
    </source>
</reference>
<keyword evidence="3 5" id="KW-1133">Transmembrane helix</keyword>
<feature type="non-terminal residue" evidence="6">
    <location>
        <position position="1"/>
    </location>
</feature>
<comment type="subcellular location">
    <subcellularLocation>
        <location evidence="1">Membrane</location>
        <topology evidence="1">Multi-pass membrane protein</topology>
    </subcellularLocation>
</comment>
<dbReference type="EMBL" id="JAQJJG010000008">
    <property type="protein sequence ID" value="MDN5123919.1"/>
    <property type="molecule type" value="Genomic_DNA"/>
</dbReference>
<keyword evidence="2 5" id="KW-0812">Transmembrane</keyword>
<dbReference type="AlphaFoldDB" id="A0AAW7QD01"/>
<feature type="transmembrane region" description="Helical" evidence="5">
    <location>
        <begin position="47"/>
        <end position="73"/>
    </location>
</feature>
<evidence type="ECO:0000256" key="3">
    <source>
        <dbReference type="ARBA" id="ARBA00022989"/>
    </source>
</evidence>
<evidence type="ECO:0000256" key="4">
    <source>
        <dbReference type="ARBA" id="ARBA00023136"/>
    </source>
</evidence>
<dbReference type="InterPro" id="IPR051085">
    <property type="entry name" value="MB_O-acyltransferase"/>
</dbReference>
<reference evidence="6" key="1">
    <citation type="journal article" date="2023" name="Microorganisms">
        <title>Genomic Characterization of Arcobacter butzleri Strains Isolated from Various Sources in Lithuania.</title>
        <authorList>
            <person name="Uljanovas D."/>
            <person name="Golz G."/>
            <person name="Fleischmann S."/>
            <person name="Kudirkiene E."/>
            <person name="Kasetiene N."/>
            <person name="Grineviciene A."/>
            <person name="Tamuleviciene E."/>
            <person name="Aksomaitiene J."/>
            <person name="Alter T."/>
            <person name="Malakauskas M."/>
        </authorList>
    </citation>
    <scope>NUCLEOTIDE SEQUENCE</scope>
    <source>
        <strain evidence="6">S41</strain>
    </source>
</reference>
<dbReference type="PANTHER" id="PTHR13285:SF23">
    <property type="entry name" value="TEICHOIC ACID D-ALANYLTRANSFERASE"/>
    <property type="match status" value="1"/>
</dbReference>
<evidence type="ECO:0000313" key="6">
    <source>
        <dbReference type="EMBL" id="MDN5123919.1"/>
    </source>
</evidence>
<evidence type="ECO:0000256" key="2">
    <source>
        <dbReference type="ARBA" id="ARBA00022692"/>
    </source>
</evidence>
<dbReference type="GO" id="GO:0016746">
    <property type="term" value="F:acyltransferase activity"/>
    <property type="evidence" value="ECO:0007669"/>
    <property type="project" value="TreeGrafter"/>
</dbReference>
<name>A0AAW7QD01_9BACT</name>
<evidence type="ECO:0000313" key="7">
    <source>
        <dbReference type="Proteomes" id="UP001170364"/>
    </source>
</evidence>
<dbReference type="GO" id="GO:0016020">
    <property type="term" value="C:membrane"/>
    <property type="evidence" value="ECO:0007669"/>
    <property type="project" value="UniProtKB-SubCell"/>
</dbReference>
<dbReference type="Proteomes" id="UP001170364">
    <property type="component" value="Unassembled WGS sequence"/>
</dbReference>
<gene>
    <name evidence="6" type="ORF">PJV93_08400</name>
</gene>
<dbReference type="RefSeq" id="WP_301370742.1">
    <property type="nucleotide sequence ID" value="NZ_JAQJJF010000006.1"/>
</dbReference>
<sequence length="223" mass="26112">PINFNSPYKALSIQDFWRRWHMTLSRFLRDYLYIPLGGNRKGNIRTYVNLITTFLLGGLWHGAGWTFIIWGLLHGIALAIHRFWQSLGFRMNKILAWFITFNFINITWIFFRAKDFESALKVLSSMFSLNNIVLSEKLLTKLDFLKEIGISSGKVFINIGAQTNEILIWTFIAFILILAFKNSMAYLNSNFKANYKNLILFIICFTYSAVSMSKITEFLYFNF</sequence>
<comment type="caution">
    <text evidence="6">The sequence shown here is derived from an EMBL/GenBank/DDBJ whole genome shotgun (WGS) entry which is preliminary data.</text>
</comment>
<evidence type="ECO:0000256" key="5">
    <source>
        <dbReference type="SAM" id="Phobius"/>
    </source>
</evidence>
<dbReference type="Pfam" id="PF03062">
    <property type="entry name" value="MBOAT"/>
    <property type="match status" value="1"/>
</dbReference>
<accession>A0AAW7QD01</accession>
<keyword evidence="4 5" id="KW-0472">Membrane</keyword>
<dbReference type="PANTHER" id="PTHR13285">
    <property type="entry name" value="ACYLTRANSFERASE"/>
    <property type="match status" value="1"/>
</dbReference>
<protein>
    <submittedName>
        <fullName evidence="6">MBOAT family protein</fullName>
    </submittedName>
</protein>
<proteinExistence type="predicted"/>
<feature type="transmembrane region" description="Helical" evidence="5">
    <location>
        <begin position="199"/>
        <end position="221"/>
    </location>
</feature>
<organism evidence="6 7">
    <name type="scientific">Aliarcobacter butzleri</name>
    <dbReference type="NCBI Taxonomy" id="28197"/>
    <lineage>
        <taxon>Bacteria</taxon>
        <taxon>Pseudomonadati</taxon>
        <taxon>Campylobacterota</taxon>
        <taxon>Epsilonproteobacteria</taxon>
        <taxon>Campylobacterales</taxon>
        <taxon>Arcobacteraceae</taxon>
        <taxon>Aliarcobacter</taxon>
    </lineage>
</organism>
<feature type="transmembrane region" description="Helical" evidence="5">
    <location>
        <begin position="166"/>
        <end position="187"/>
    </location>
</feature>